<gene>
    <name evidence="2" type="ORF">DAT561_0444</name>
</gene>
<name>A0A2Z5Y1A6_9ENTE</name>
<proteinExistence type="predicted"/>
<dbReference type="RefSeq" id="WP_013774471.1">
    <property type="nucleotide sequence ID" value="NZ_AP018492.1"/>
</dbReference>
<keyword evidence="1" id="KW-1133">Transmembrane helix</keyword>
<feature type="transmembrane region" description="Helical" evidence="1">
    <location>
        <begin position="87"/>
        <end position="107"/>
    </location>
</feature>
<sequence length="283" mass="32940">MNTNHKLHLLTDLSLLFEVLLLIVVSIFMGTHVNPFFFNLICLLVTTLLILITYFAGLVPGLTFCVIFIFGQIGYVVYNYIYNDVFYYGSLFWQIMPLLYCLCIYLVTYQIKKAENLINELQINRDRFSVLDNETNLRTIRIYTDDFAFLSNVAIKIKHPLYIVIIQISYWDSVKRLINNEQLKLLLHLITNAIEASKAEAYIVYMIDHTNPTWASLTFANENQIKVFKELVKENFEEQLLYSEALAHLNIGLVISYYKYDSEEVKDAGDFLNLGINALQYDV</sequence>
<reference evidence="2 3" key="1">
    <citation type="submission" date="2018-01" db="EMBL/GenBank/DDBJ databases">
        <title>Whole genome sequence of Melissococcus plutonius DAT561.</title>
        <authorList>
            <person name="Okumura K."/>
            <person name="Takamatsu D."/>
            <person name="Okura M."/>
        </authorList>
    </citation>
    <scope>NUCLEOTIDE SEQUENCE [LARGE SCALE GENOMIC DNA]</scope>
    <source>
        <strain evidence="2 3">DAT561</strain>
    </source>
</reference>
<dbReference type="EMBL" id="AP018492">
    <property type="protein sequence ID" value="BBC60581.1"/>
    <property type="molecule type" value="Genomic_DNA"/>
</dbReference>
<protein>
    <recommendedName>
        <fullName evidence="4">GGDEF domain-containing protein</fullName>
    </recommendedName>
</protein>
<evidence type="ECO:0000256" key="1">
    <source>
        <dbReference type="SAM" id="Phobius"/>
    </source>
</evidence>
<dbReference type="Proteomes" id="UP000269226">
    <property type="component" value="Chromosome"/>
</dbReference>
<accession>A0A2Z5Y1A6</accession>
<dbReference type="AlphaFoldDB" id="A0A2Z5Y1A6"/>
<dbReference type="OMA" id="AYWESIR"/>
<evidence type="ECO:0000313" key="2">
    <source>
        <dbReference type="EMBL" id="BBC60581.1"/>
    </source>
</evidence>
<dbReference type="GeneID" id="57043004"/>
<evidence type="ECO:0000313" key="3">
    <source>
        <dbReference type="Proteomes" id="UP000269226"/>
    </source>
</evidence>
<evidence type="ECO:0008006" key="4">
    <source>
        <dbReference type="Google" id="ProtNLM"/>
    </source>
</evidence>
<feature type="transmembrane region" description="Helical" evidence="1">
    <location>
        <begin position="7"/>
        <end position="30"/>
    </location>
</feature>
<keyword evidence="1" id="KW-0812">Transmembrane</keyword>
<keyword evidence="1" id="KW-0472">Membrane</keyword>
<organism evidence="2 3">
    <name type="scientific">Melissococcus plutonius</name>
    <dbReference type="NCBI Taxonomy" id="33970"/>
    <lineage>
        <taxon>Bacteria</taxon>
        <taxon>Bacillati</taxon>
        <taxon>Bacillota</taxon>
        <taxon>Bacilli</taxon>
        <taxon>Lactobacillales</taxon>
        <taxon>Enterococcaceae</taxon>
        <taxon>Melissococcus</taxon>
    </lineage>
</organism>